<protein>
    <submittedName>
        <fullName evidence="1">Uncharacterized protein</fullName>
    </submittedName>
</protein>
<evidence type="ECO:0000313" key="1">
    <source>
        <dbReference type="EMBL" id="NRF71760.1"/>
    </source>
</evidence>
<gene>
    <name evidence="1" type="ORF">HLB44_32725</name>
</gene>
<organism evidence="1 2">
    <name type="scientific">Pseudaquabacterium terrae</name>
    <dbReference type="NCBI Taxonomy" id="2732868"/>
    <lineage>
        <taxon>Bacteria</taxon>
        <taxon>Pseudomonadati</taxon>
        <taxon>Pseudomonadota</taxon>
        <taxon>Betaproteobacteria</taxon>
        <taxon>Burkholderiales</taxon>
        <taxon>Sphaerotilaceae</taxon>
        <taxon>Pseudaquabacterium</taxon>
    </lineage>
</organism>
<name>A0ABX2ESP0_9BURK</name>
<dbReference type="Proteomes" id="UP000737171">
    <property type="component" value="Unassembled WGS sequence"/>
</dbReference>
<proteinExistence type="predicted"/>
<sequence>MLKSGHPYARVAADTLGIADGFSCCEQIEQGTGRGTLHLAEALARPLRN</sequence>
<keyword evidence="2" id="KW-1185">Reference proteome</keyword>
<accession>A0ABX2ESP0</accession>
<reference evidence="1 2" key="1">
    <citation type="submission" date="2020-05" db="EMBL/GenBank/DDBJ databases">
        <title>Aquincola sp. isolate from soil.</title>
        <authorList>
            <person name="Han J."/>
            <person name="Kim D.-U."/>
        </authorList>
    </citation>
    <scope>NUCLEOTIDE SEQUENCE [LARGE SCALE GENOMIC DNA]</scope>
    <source>
        <strain evidence="1 2">S2</strain>
    </source>
</reference>
<comment type="caution">
    <text evidence="1">The sequence shown here is derived from an EMBL/GenBank/DDBJ whole genome shotgun (WGS) entry which is preliminary data.</text>
</comment>
<dbReference type="EMBL" id="JABRWJ010000014">
    <property type="protein sequence ID" value="NRF71760.1"/>
    <property type="molecule type" value="Genomic_DNA"/>
</dbReference>
<evidence type="ECO:0000313" key="2">
    <source>
        <dbReference type="Proteomes" id="UP000737171"/>
    </source>
</evidence>